<sequence>MSRPNRRNLYRLLHVQPGAPVEVIKASYRVLMGTLRAHPDLGGDHEQAALLNEAWAVLGDADRRAAYDRELAAKLKGQRKGAASSAAGASARAADSHASPAPAAPKPTPQPAAAPAPAEPAPPTGARLWRQRGQCPLCQHTLPPRLLADSRCASCDSPLSPAPDTDHVGKELFGRRASLRMPRDESLTVQLGKAGALLPARWRDMSLTGLSFLAPAPLPAGRVLRIRDHTIDALAEVVSCHGHASQQLVHARLLTARFLQPRGQFVSTSA</sequence>
<dbReference type="Gene3D" id="1.10.287.110">
    <property type="entry name" value="DnaJ domain"/>
    <property type="match status" value="1"/>
</dbReference>
<evidence type="ECO:0000259" key="2">
    <source>
        <dbReference type="PROSITE" id="PS50076"/>
    </source>
</evidence>
<dbReference type="EMBL" id="JBBUTI010000008">
    <property type="protein sequence ID" value="MEK8047378.1"/>
    <property type="molecule type" value="Genomic_DNA"/>
</dbReference>
<feature type="compositionally biased region" description="Low complexity" evidence="1">
    <location>
        <begin position="82"/>
        <end position="101"/>
    </location>
</feature>
<keyword evidence="4" id="KW-1185">Reference proteome</keyword>
<feature type="compositionally biased region" description="Pro residues" evidence="1">
    <location>
        <begin position="102"/>
        <end position="123"/>
    </location>
</feature>
<dbReference type="InterPro" id="IPR001623">
    <property type="entry name" value="DnaJ_domain"/>
</dbReference>
<dbReference type="SMART" id="SM00271">
    <property type="entry name" value="DnaJ"/>
    <property type="match status" value="1"/>
</dbReference>
<dbReference type="InterPro" id="IPR050817">
    <property type="entry name" value="DjlA_DnaK_co-chaperone"/>
</dbReference>
<evidence type="ECO:0000313" key="4">
    <source>
        <dbReference type="Proteomes" id="UP001379945"/>
    </source>
</evidence>
<organism evidence="3 4">
    <name type="scientific">Ideonella margarita</name>
    <dbReference type="NCBI Taxonomy" id="2984191"/>
    <lineage>
        <taxon>Bacteria</taxon>
        <taxon>Pseudomonadati</taxon>
        <taxon>Pseudomonadota</taxon>
        <taxon>Betaproteobacteria</taxon>
        <taxon>Burkholderiales</taxon>
        <taxon>Sphaerotilaceae</taxon>
        <taxon>Ideonella</taxon>
    </lineage>
</organism>
<name>A0ABU9C6C3_9BURK</name>
<dbReference type="PROSITE" id="PS50076">
    <property type="entry name" value="DNAJ_2"/>
    <property type="match status" value="1"/>
</dbReference>
<dbReference type="SUPFAM" id="SSF46565">
    <property type="entry name" value="Chaperone J-domain"/>
    <property type="match status" value="1"/>
</dbReference>
<evidence type="ECO:0000313" key="3">
    <source>
        <dbReference type="EMBL" id="MEK8047378.1"/>
    </source>
</evidence>
<proteinExistence type="predicted"/>
<gene>
    <name evidence="3" type="ORF">AACH00_13535</name>
</gene>
<accession>A0ABU9C6C3</accession>
<feature type="region of interest" description="Disordered" evidence="1">
    <location>
        <begin position="75"/>
        <end position="128"/>
    </location>
</feature>
<reference evidence="3 4" key="1">
    <citation type="submission" date="2024-04" db="EMBL/GenBank/DDBJ databases">
        <title>Novel species of the genus Ideonella isolated from streams.</title>
        <authorList>
            <person name="Lu H."/>
        </authorList>
    </citation>
    <scope>NUCLEOTIDE SEQUENCE [LARGE SCALE GENOMIC DNA]</scope>
    <source>
        <strain evidence="3 4">LYT19W</strain>
    </source>
</reference>
<feature type="domain" description="J" evidence="2">
    <location>
        <begin position="8"/>
        <end position="71"/>
    </location>
</feature>
<dbReference type="RefSeq" id="WP_341399679.1">
    <property type="nucleotide sequence ID" value="NZ_JBBUTI010000008.1"/>
</dbReference>
<dbReference type="InterPro" id="IPR036869">
    <property type="entry name" value="J_dom_sf"/>
</dbReference>
<protein>
    <submittedName>
        <fullName evidence="3">DnaJ domain-containing protein</fullName>
    </submittedName>
</protein>
<dbReference type="InterPro" id="IPR009875">
    <property type="entry name" value="PilZ_domain"/>
</dbReference>
<dbReference type="Proteomes" id="UP001379945">
    <property type="component" value="Unassembled WGS sequence"/>
</dbReference>
<dbReference type="Pfam" id="PF00226">
    <property type="entry name" value="DnaJ"/>
    <property type="match status" value="1"/>
</dbReference>
<comment type="caution">
    <text evidence="3">The sequence shown here is derived from an EMBL/GenBank/DDBJ whole genome shotgun (WGS) entry which is preliminary data.</text>
</comment>
<dbReference type="PANTHER" id="PTHR24074">
    <property type="entry name" value="CO-CHAPERONE PROTEIN DJLA"/>
    <property type="match status" value="1"/>
</dbReference>
<dbReference type="CDD" id="cd06257">
    <property type="entry name" value="DnaJ"/>
    <property type="match status" value="1"/>
</dbReference>
<dbReference type="Pfam" id="PF07238">
    <property type="entry name" value="PilZ"/>
    <property type="match status" value="1"/>
</dbReference>
<evidence type="ECO:0000256" key="1">
    <source>
        <dbReference type="SAM" id="MobiDB-lite"/>
    </source>
</evidence>